<reference evidence="3" key="1">
    <citation type="journal article" date="2019" name="Int. J. Syst. Evol. Microbiol.">
        <title>The Global Catalogue of Microorganisms (GCM) 10K type strain sequencing project: providing services to taxonomists for standard genome sequencing and annotation.</title>
        <authorList>
            <consortium name="The Broad Institute Genomics Platform"/>
            <consortium name="The Broad Institute Genome Sequencing Center for Infectious Disease"/>
            <person name="Wu L."/>
            <person name="Ma J."/>
        </authorList>
    </citation>
    <scope>NUCLEOTIDE SEQUENCE [LARGE SCALE GENOMIC DNA]</scope>
    <source>
        <strain evidence="3">JCM 30331</strain>
    </source>
</reference>
<proteinExistence type="predicted"/>
<keyword evidence="3" id="KW-1185">Reference proteome</keyword>
<organism evidence="2 3">
    <name type="scientific">Deinococcus malanensis</name>
    <dbReference type="NCBI Taxonomy" id="1706855"/>
    <lineage>
        <taxon>Bacteria</taxon>
        <taxon>Thermotogati</taxon>
        <taxon>Deinococcota</taxon>
        <taxon>Deinococci</taxon>
        <taxon>Deinococcales</taxon>
        <taxon>Deinococcaceae</taxon>
        <taxon>Deinococcus</taxon>
    </lineage>
</organism>
<evidence type="ECO:0000313" key="3">
    <source>
        <dbReference type="Proteomes" id="UP000647587"/>
    </source>
</evidence>
<dbReference type="InterPro" id="IPR052164">
    <property type="entry name" value="Anthracycline_SecMetBiosynth"/>
</dbReference>
<evidence type="ECO:0000259" key="1">
    <source>
        <dbReference type="PROSITE" id="PS51819"/>
    </source>
</evidence>
<feature type="domain" description="VOC" evidence="1">
    <location>
        <begin position="135"/>
        <end position="248"/>
    </location>
</feature>
<dbReference type="Proteomes" id="UP000647587">
    <property type="component" value="Unassembled WGS sequence"/>
</dbReference>
<dbReference type="SUPFAM" id="SSF54593">
    <property type="entry name" value="Glyoxalase/Bleomycin resistance protein/Dihydroxybiphenyl dioxygenase"/>
    <property type="match status" value="2"/>
</dbReference>
<dbReference type="CDD" id="cd07247">
    <property type="entry name" value="SgaA_N_like"/>
    <property type="match status" value="2"/>
</dbReference>
<dbReference type="Pfam" id="PF00903">
    <property type="entry name" value="Glyoxalase"/>
    <property type="match status" value="2"/>
</dbReference>
<sequence>MTYPAGQPSWTDLATPMPDQSKAFYTALFGWEYGESSEEYGHYAMAFQDGKLATGLAPLPPGAEMPSAWTVYFASDDIAADAEHVTRLGGQVIMGPMQIGDQGHMGVFSDPTGATFGLWQAGNHQGFEAREGDGSVAWVEVNTRDSARALSFYTQLFGAESTPIEGADYHQLRHGEQGYAGVSGHGANWEAVTEPHWVTYFYVTDVDRAAQVAQDQGGKVLVAPFDMPYGRMAVLADPAGATFSVMNPKPADD</sequence>
<protein>
    <recommendedName>
        <fullName evidence="1">VOC domain-containing protein</fullName>
    </recommendedName>
</protein>
<dbReference type="PANTHER" id="PTHR33993">
    <property type="entry name" value="GLYOXALASE-RELATED"/>
    <property type="match status" value="1"/>
</dbReference>
<dbReference type="RefSeq" id="WP_189010826.1">
    <property type="nucleotide sequence ID" value="NZ_BMPP01000016.1"/>
</dbReference>
<dbReference type="PROSITE" id="PS51819">
    <property type="entry name" value="VOC"/>
    <property type="match status" value="2"/>
</dbReference>
<dbReference type="Gene3D" id="3.10.180.10">
    <property type="entry name" value="2,3-Dihydroxybiphenyl 1,2-Dioxygenase, domain 1"/>
    <property type="match status" value="2"/>
</dbReference>
<dbReference type="InterPro" id="IPR004360">
    <property type="entry name" value="Glyas_Fos-R_dOase_dom"/>
</dbReference>
<feature type="domain" description="VOC" evidence="1">
    <location>
        <begin position="7"/>
        <end position="121"/>
    </location>
</feature>
<comment type="caution">
    <text evidence="2">The sequence shown here is derived from an EMBL/GenBank/DDBJ whole genome shotgun (WGS) entry which is preliminary data.</text>
</comment>
<accession>A0ABQ2F2Z4</accession>
<dbReference type="InterPro" id="IPR029068">
    <property type="entry name" value="Glyas_Bleomycin-R_OHBP_Dase"/>
</dbReference>
<name>A0ABQ2F2Z4_9DEIO</name>
<gene>
    <name evidence="2" type="ORF">GCM10008955_33650</name>
</gene>
<dbReference type="InterPro" id="IPR037523">
    <property type="entry name" value="VOC_core"/>
</dbReference>
<evidence type="ECO:0000313" key="2">
    <source>
        <dbReference type="EMBL" id="GGK37013.1"/>
    </source>
</evidence>
<dbReference type="PANTHER" id="PTHR33993:SF14">
    <property type="entry name" value="GB|AAF24581.1"/>
    <property type="match status" value="1"/>
</dbReference>
<dbReference type="EMBL" id="BMPP01000016">
    <property type="protein sequence ID" value="GGK37013.1"/>
    <property type="molecule type" value="Genomic_DNA"/>
</dbReference>